<dbReference type="InterPro" id="IPR017972">
    <property type="entry name" value="Cyt_P450_CS"/>
</dbReference>
<keyword evidence="13 16" id="KW-0472">Membrane</keyword>
<dbReference type="GO" id="GO:0004497">
    <property type="term" value="F:monooxygenase activity"/>
    <property type="evidence" value="ECO:0007669"/>
    <property type="project" value="UniProtKB-KW"/>
</dbReference>
<keyword evidence="9" id="KW-0492">Microsome</keyword>
<reference evidence="17 18" key="1">
    <citation type="submission" date="2025-04" db="UniProtKB">
        <authorList>
            <consortium name="RefSeq"/>
        </authorList>
    </citation>
    <scope>IDENTIFICATION</scope>
    <source>
        <tissue evidence="17 18">Whole insect</tissue>
    </source>
</reference>
<feature type="binding site" description="axial binding residue" evidence="14">
    <location>
        <position position="438"/>
    </location>
    <ligand>
        <name>heme</name>
        <dbReference type="ChEBI" id="CHEBI:30413"/>
    </ligand>
    <ligandPart>
        <name>Fe</name>
        <dbReference type="ChEBI" id="CHEBI:18248"/>
    </ligandPart>
</feature>
<evidence type="ECO:0000256" key="11">
    <source>
        <dbReference type="ARBA" id="ARBA00023004"/>
    </source>
</evidence>
<dbReference type="SUPFAM" id="SSF48264">
    <property type="entry name" value="Cytochrome P450"/>
    <property type="match status" value="1"/>
</dbReference>
<dbReference type="Gene3D" id="1.10.630.10">
    <property type="entry name" value="Cytochrome P450"/>
    <property type="match status" value="1"/>
</dbReference>
<dbReference type="InterPro" id="IPR036396">
    <property type="entry name" value="Cyt_P450_sf"/>
</dbReference>
<evidence type="ECO:0000256" key="12">
    <source>
        <dbReference type="ARBA" id="ARBA00023033"/>
    </source>
</evidence>
<sequence>MLLSSSITLDVIIILITSIFTIYLYISRKQKYFQEKGVYTPKIQPIFGHFFKVALMKIGFSEWLKYYYDTINKPFFGLYVFDEPMFVIKDAQLVKKILIKDFNYFTDRNVAAPDHSPLTQNIMFFQKSPAWKNDRAKTSVAFTSGRLRGMFPVVQNTMKELERFVNENKTIVDAKEVAALFSTDLIAQCAFGIQSYCFDKAPSIFRAHGRKCFEFSVRNAFAQMMYFFKPDWAANLKLEFLPKDSMDYFSAAILKTMKSRQDTHTFNDIIDIINDLKNKKQLSQDDENLIVGIPIQFLLAGYETTSTTISFTLYEFAKNLEIQNKVRAEIKNKLKQYGGITYEAVHDLPYLDMCIFETLRRYPVLPFLDRRCNTDYSIPNSNVVIDKGTAVLIPIYGLHLDKDIFPDPYTYNPERFREKFDNSIGSFFVPFGDGPRRCAGERFGLISTKTAIITVLLNSEVTVTDKTPAVIKIEPKCFLLNSADPLFLNFRDISD</sequence>
<dbReference type="PROSITE" id="PS00086">
    <property type="entry name" value="CYTOCHROME_P450"/>
    <property type="match status" value="1"/>
</dbReference>
<dbReference type="InterPro" id="IPR050476">
    <property type="entry name" value="Insect_CytP450_Detox"/>
</dbReference>
<evidence type="ECO:0000256" key="8">
    <source>
        <dbReference type="ARBA" id="ARBA00022824"/>
    </source>
</evidence>
<protein>
    <submittedName>
        <fullName evidence="17 18">Cytochrome P450 6k1-like</fullName>
    </submittedName>
</protein>
<evidence type="ECO:0000256" key="13">
    <source>
        <dbReference type="ARBA" id="ARBA00023136"/>
    </source>
</evidence>
<evidence type="ECO:0000256" key="14">
    <source>
        <dbReference type="PIRSR" id="PIRSR602403-1"/>
    </source>
</evidence>
<keyword evidence="7 14" id="KW-0479">Metal-binding</keyword>
<evidence type="ECO:0000256" key="5">
    <source>
        <dbReference type="ARBA" id="ARBA00010617"/>
    </source>
</evidence>
<dbReference type="PRINTS" id="PR00385">
    <property type="entry name" value="P450"/>
</dbReference>
<dbReference type="Pfam" id="PF00067">
    <property type="entry name" value="p450"/>
    <property type="match status" value="1"/>
</dbReference>
<name>A0A6P7G4W7_DIAVI</name>
<comment type="subcellular location">
    <subcellularLocation>
        <location evidence="4">Endoplasmic reticulum membrane</location>
        <topology evidence="4">Peripheral membrane protein</topology>
    </subcellularLocation>
    <subcellularLocation>
        <location evidence="3">Microsome membrane</location>
        <topology evidence="3">Peripheral membrane protein</topology>
    </subcellularLocation>
</comment>
<keyword evidence="12 15" id="KW-0503">Monooxygenase</keyword>
<evidence type="ECO:0000256" key="16">
    <source>
        <dbReference type="SAM" id="Phobius"/>
    </source>
</evidence>
<evidence type="ECO:0000256" key="2">
    <source>
        <dbReference type="ARBA" id="ARBA00003690"/>
    </source>
</evidence>
<dbReference type="GO" id="GO:0005789">
    <property type="term" value="C:endoplasmic reticulum membrane"/>
    <property type="evidence" value="ECO:0007669"/>
    <property type="project" value="UniProtKB-SubCell"/>
</dbReference>
<evidence type="ECO:0000313" key="18">
    <source>
        <dbReference type="RefSeq" id="XP_028144007.1"/>
    </source>
</evidence>
<proteinExistence type="inferred from homology"/>
<dbReference type="GO" id="GO:0020037">
    <property type="term" value="F:heme binding"/>
    <property type="evidence" value="ECO:0007669"/>
    <property type="project" value="InterPro"/>
</dbReference>
<evidence type="ECO:0000256" key="4">
    <source>
        <dbReference type="ARBA" id="ARBA00004406"/>
    </source>
</evidence>
<evidence type="ECO:0000256" key="1">
    <source>
        <dbReference type="ARBA" id="ARBA00001971"/>
    </source>
</evidence>
<accession>A0A6P7G4W7</accession>
<keyword evidence="16" id="KW-0812">Transmembrane</keyword>
<keyword evidence="6 14" id="KW-0349">Heme</keyword>
<dbReference type="GO" id="GO:0005506">
    <property type="term" value="F:iron ion binding"/>
    <property type="evidence" value="ECO:0007669"/>
    <property type="project" value="InterPro"/>
</dbReference>
<dbReference type="PRINTS" id="PR00465">
    <property type="entry name" value="EP450IV"/>
</dbReference>
<evidence type="ECO:0000256" key="10">
    <source>
        <dbReference type="ARBA" id="ARBA00023002"/>
    </source>
</evidence>
<organism evidence="17">
    <name type="scientific">Diabrotica virgifera virgifera</name>
    <name type="common">western corn rootworm</name>
    <dbReference type="NCBI Taxonomy" id="50390"/>
    <lineage>
        <taxon>Eukaryota</taxon>
        <taxon>Metazoa</taxon>
        <taxon>Ecdysozoa</taxon>
        <taxon>Arthropoda</taxon>
        <taxon>Hexapoda</taxon>
        <taxon>Insecta</taxon>
        <taxon>Pterygota</taxon>
        <taxon>Neoptera</taxon>
        <taxon>Endopterygota</taxon>
        <taxon>Coleoptera</taxon>
        <taxon>Polyphaga</taxon>
        <taxon>Cucujiformia</taxon>
        <taxon>Chrysomeloidea</taxon>
        <taxon>Chrysomelidae</taxon>
        <taxon>Galerucinae</taxon>
        <taxon>Diabroticina</taxon>
        <taxon>Diabroticites</taxon>
        <taxon>Diabrotica</taxon>
    </lineage>
</organism>
<dbReference type="GO" id="GO:0016705">
    <property type="term" value="F:oxidoreductase activity, acting on paired donors, with incorporation or reduction of molecular oxygen"/>
    <property type="evidence" value="ECO:0007669"/>
    <property type="project" value="InterPro"/>
</dbReference>
<feature type="transmembrane region" description="Helical" evidence="16">
    <location>
        <begin position="6"/>
        <end position="26"/>
    </location>
</feature>
<dbReference type="InterPro" id="IPR001128">
    <property type="entry name" value="Cyt_P450"/>
</dbReference>
<evidence type="ECO:0000256" key="7">
    <source>
        <dbReference type="ARBA" id="ARBA00022723"/>
    </source>
</evidence>
<keyword evidence="10 15" id="KW-0560">Oxidoreductase</keyword>
<comment type="cofactor">
    <cofactor evidence="1 14">
        <name>heme</name>
        <dbReference type="ChEBI" id="CHEBI:30413"/>
    </cofactor>
</comment>
<dbReference type="RefSeq" id="XP_028144006.1">
    <property type="nucleotide sequence ID" value="XM_028288205.1"/>
</dbReference>
<evidence type="ECO:0000256" key="15">
    <source>
        <dbReference type="RuleBase" id="RU000461"/>
    </source>
</evidence>
<comment type="similarity">
    <text evidence="5 15">Belongs to the cytochrome P450 family.</text>
</comment>
<keyword evidence="8" id="KW-0256">Endoplasmic reticulum</keyword>
<evidence type="ECO:0000256" key="6">
    <source>
        <dbReference type="ARBA" id="ARBA00022617"/>
    </source>
</evidence>
<dbReference type="InterPro" id="IPR002403">
    <property type="entry name" value="Cyt_P450_E_grp-IV"/>
</dbReference>
<evidence type="ECO:0000256" key="3">
    <source>
        <dbReference type="ARBA" id="ARBA00004174"/>
    </source>
</evidence>
<evidence type="ECO:0000313" key="17">
    <source>
        <dbReference type="RefSeq" id="XP_028144006.1"/>
    </source>
</evidence>
<dbReference type="RefSeq" id="XP_028144007.1">
    <property type="nucleotide sequence ID" value="XM_028288206.1"/>
</dbReference>
<dbReference type="PANTHER" id="PTHR24292">
    <property type="entry name" value="CYTOCHROME P450"/>
    <property type="match status" value="1"/>
</dbReference>
<keyword evidence="16" id="KW-1133">Transmembrane helix</keyword>
<dbReference type="PANTHER" id="PTHR24292:SF45">
    <property type="entry name" value="CYTOCHROME P450 6G1-RELATED"/>
    <property type="match status" value="1"/>
</dbReference>
<evidence type="ECO:0000256" key="9">
    <source>
        <dbReference type="ARBA" id="ARBA00022848"/>
    </source>
</evidence>
<dbReference type="AlphaFoldDB" id="A0A6P7G4W7"/>
<dbReference type="FunFam" id="1.10.630.10:FF:000042">
    <property type="entry name" value="Cytochrome P450"/>
    <property type="match status" value="1"/>
</dbReference>
<keyword evidence="11 14" id="KW-0408">Iron</keyword>
<comment type="function">
    <text evidence="2">May be involved in the metabolism of insect hormones and in the breakdown of synthetic insecticides.</text>
</comment>
<dbReference type="CDD" id="cd11056">
    <property type="entry name" value="CYP6-like"/>
    <property type="match status" value="1"/>
</dbReference>
<gene>
    <name evidence="17 18" type="primary">LOC114337691</name>
</gene>